<dbReference type="Pfam" id="PF00201">
    <property type="entry name" value="UDPGT"/>
    <property type="match status" value="1"/>
</dbReference>
<evidence type="ECO:0000313" key="8">
    <source>
        <dbReference type="Proteomes" id="UP000031036"/>
    </source>
</evidence>
<evidence type="ECO:0000256" key="5">
    <source>
        <dbReference type="RuleBase" id="RU003718"/>
    </source>
</evidence>
<keyword evidence="2 5" id="KW-0328">Glycosyltransferase</keyword>
<dbReference type="GO" id="GO:0015020">
    <property type="term" value="F:glucuronosyltransferase activity"/>
    <property type="evidence" value="ECO:0007669"/>
    <property type="project" value="UniProtKB-EC"/>
</dbReference>
<proteinExistence type="inferred from homology"/>
<comment type="subcellular location">
    <subcellularLocation>
        <location evidence="6">Membrane</location>
        <topology evidence="6">Single-pass membrane protein</topology>
    </subcellularLocation>
</comment>
<name>A0A0B2VPP0_TOXCA</name>
<dbReference type="AlphaFoldDB" id="A0A0B2VPP0"/>
<dbReference type="SUPFAM" id="SSF53756">
    <property type="entry name" value="UDP-Glycosyltransferase/glycogen phosphorylase"/>
    <property type="match status" value="1"/>
</dbReference>
<dbReference type="InterPro" id="IPR002213">
    <property type="entry name" value="UDP_glucos_trans"/>
</dbReference>
<evidence type="ECO:0000313" key="7">
    <source>
        <dbReference type="EMBL" id="KHN83392.1"/>
    </source>
</evidence>
<feature type="transmembrane region" description="Helical" evidence="6">
    <location>
        <begin position="454"/>
        <end position="482"/>
    </location>
</feature>
<protein>
    <recommendedName>
        <fullName evidence="6">UDP-glucuronosyltransferase</fullName>
        <ecNumber evidence="6">2.4.1.17</ecNumber>
    </recommendedName>
</protein>
<evidence type="ECO:0000256" key="6">
    <source>
        <dbReference type="RuleBase" id="RU362059"/>
    </source>
</evidence>
<dbReference type="Proteomes" id="UP000031036">
    <property type="component" value="Unassembled WGS sequence"/>
</dbReference>
<dbReference type="OMA" id="INSTWRT"/>
<accession>A0A0B2VPP0</accession>
<gene>
    <name evidence="7" type="primary">UGT2C1</name>
    <name evidence="7" type="ORF">Tcan_05445</name>
</gene>
<dbReference type="Gene3D" id="3.40.50.2000">
    <property type="entry name" value="Glycogen Phosphorylase B"/>
    <property type="match status" value="2"/>
</dbReference>
<dbReference type="EC" id="2.4.1.17" evidence="6"/>
<dbReference type="OrthoDB" id="5835829at2759"/>
<sequence length="495" mass="56027">MGHSHMNFLGHLADTLVRAGHDVVVYTPEYDTRIKTNGTKLARVIRRSSKFTLPPDSNHLNDNAWIRDGDDISEVYYMISRISSIQQTICEDSLSDEKLLAQLRAEKFDVGISEVISSCGFGIFEKIGLKKYIAAFATNLLPISTEPFGIDNNPSYVPATFARTSDSMNYCERVENFVSTLITYVIGRVMKRKVVDKAFHKYIRPNFDVHKTIAKSTFIFVNADEFVEFPRPITHKIVYVGGIAVDPPKPLDGELRKAMDAAVGGAVLLSFGSIAQSSKMTPAMKKAFVEAFRSFPKIQFIWKYEIDDDIAEDIPNVMKRKWIPQNDLLGHPNMRAFVSHGGMNSLTESVRAGVPIVCIPLFGDQMRNAKMVEKRGVAVVLEKHNLTANAILWAFTTVLTDQSFLESSRRLAKMIAKKPFPVDERVVKYTEFAIEFGQVNNLDSAARKLNFSQYYLIDIIVPLLLILLFFIYIVAWIIIYVFRRFFNSISKSKLD</sequence>
<evidence type="ECO:0000256" key="4">
    <source>
        <dbReference type="ARBA" id="ARBA00047475"/>
    </source>
</evidence>
<dbReference type="PROSITE" id="PS00375">
    <property type="entry name" value="UDPGT"/>
    <property type="match status" value="1"/>
</dbReference>
<comment type="catalytic activity">
    <reaction evidence="4 6">
        <text>glucuronate acceptor + UDP-alpha-D-glucuronate = acceptor beta-D-glucuronoside + UDP + H(+)</text>
        <dbReference type="Rhea" id="RHEA:21032"/>
        <dbReference type="ChEBI" id="CHEBI:15378"/>
        <dbReference type="ChEBI" id="CHEBI:58052"/>
        <dbReference type="ChEBI" id="CHEBI:58223"/>
        <dbReference type="ChEBI" id="CHEBI:132367"/>
        <dbReference type="ChEBI" id="CHEBI:132368"/>
        <dbReference type="EC" id="2.4.1.17"/>
    </reaction>
</comment>
<dbReference type="InterPro" id="IPR035595">
    <property type="entry name" value="UDP_glycos_trans_CS"/>
</dbReference>
<dbReference type="PANTHER" id="PTHR48043:SF145">
    <property type="entry name" value="FI06409P-RELATED"/>
    <property type="match status" value="1"/>
</dbReference>
<keyword evidence="6" id="KW-0472">Membrane</keyword>
<reference evidence="7 8" key="1">
    <citation type="submission" date="2014-11" db="EMBL/GenBank/DDBJ databases">
        <title>Genetic blueprint of the zoonotic pathogen Toxocara canis.</title>
        <authorList>
            <person name="Zhu X.-Q."/>
            <person name="Korhonen P.K."/>
            <person name="Cai H."/>
            <person name="Young N.D."/>
            <person name="Nejsum P."/>
            <person name="von Samson-Himmelstjerna G."/>
            <person name="Boag P.R."/>
            <person name="Tan P."/>
            <person name="Li Q."/>
            <person name="Min J."/>
            <person name="Yang Y."/>
            <person name="Wang X."/>
            <person name="Fang X."/>
            <person name="Hall R.S."/>
            <person name="Hofmann A."/>
            <person name="Sternberg P.W."/>
            <person name="Jex A.R."/>
            <person name="Gasser R.B."/>
        </authorList>
    </citation>
    <scope>NUCLEOTIDE SEQUENCE [LARGE SCALE GENOMIC DNA]</scope>
    <source>
        <strain evidence="7">PN_DK_2014</strain>
    </source>
</reference>
<organism evidence="7 8">
    <name type="scientific">Toxocara canis</name>
    <name type="common">Canine roundworm</name>
    <dbReference type="NCBI Taxonomy" id="6265"/>
    <lineage>
        <taxon>Eukaryota</taxon>
        <taxon>Metazoa</taxon>
        <taxon>Ecdysozoa</taxon>
        <taxon>Nematoda</taxon>
        <taxon>Chromadorea</taxon>
        <taxon>Rhabditida</taxon>
        <taxon>Spirurina</taxon>
        <taxon>Ascaridomorpha</taxon>
        <taxon>Ascaridoidea</taxon>
        <taxon>Toxocaridae</taxon>
        <taxon>Toxocara</taxon>
    </lineage>
</organism>
<evidence type="ECO:0000256" key="3">
    <source>
        <dbReference type="ARBA" id="ARBA00022679"/>
    </source>
</evidence>
<dbReference type="STRING" id="6265.A0A0B2VPP0"/>
<keyword evidence="6" id="KW-0812">Transmembrane</keyword>
<keyword evidence="3 5" id="KW-0808">Transferase</keyword>
<evidence type="ECO:0000256" key="1">
    <source>
        <dbReference type="ARBA" id="ARBA00009995"/>
    </source>
</evidence>
<keyword evidence="8" id="KW-1185">Reference proteome</keyword>
<dbReference type="GO" id="GO:0016020">
    <property type="term" value="C:membrane"/>
    <property type="evidence" value="ECO:0007669"/>
    <property type="project" value="UniProtKB-SubCell"/>
</dbReference>
<dbReference type="FunFam" id="3.40.50.2000:FF:000021">
    <property type="entry name" value="UDP-glucuronosyltransferase"/>
    <property type="match status" value="1"/>
</dbReference>
<dbReference type="CDD" id="cd03784">
    <property type="entry name" value="GT1_Gtf-like"/>
    <property type="match status" value="1"/>
</dbReference>
<dbReference type="InterPro" id="IPR050271">
    <property type="entry name" value="UDP-glycosyltransferase"/>
</dbReference>
<dbReference type="EMBL" id="JPKZ01001199">
    <property type="protein sequence ID" value="KHN83392.1"/>
    <property type="molecule type" value="Genomic_DNA"/>
</dbReference>
<dbReference type="PANTHER" id="PTHR48043">
    <property type="entry name" value="EG:EG0003.4 PROTEIN-RELATED"/>
    <property type="match status" value="1"/>
</dbReference>
<comment type="caution">
    <text evidence="7">The sequence shown here is derived from an EMBL/GenBank/DDBJ whole genome shotgun (WGS) entry which is preliminary data.</text>
</comment>
<keyword evidence="6" id="KW-1133">Transmembrane helix</keyword>
<evidence type="ECO:0000256" key="2">
    <source>
        <dbReference type="ARBA" id="ARBA00022676"/>
    </source>
</evidence>
<comment type="similarity">
    <text evidence="1 5">Belongs to the UDP-glycosyltransferase family.</text>
</comment>